<dbReference type="AlphaFoldDB" id="A0A225E1H5"/>
<sequence length="40" mass="4544">MSDQNAATTRQIISLWLPNYPVVPHYNFKGLNEPGESILE</sequence>
<accession>A0A225E1H5</accession>
<dbReference type="Proteomes" id="UP000214646">
    <property type="component" value="Unassembled WGS sequence"/>
</dbReference>
<gene>
    <name evidence="1" type="ORF">FRUB_02938</name>
</gene>
<proteinExistence type="predicted"/>
<evidence type="ECO:0000313" key="1">
    <source>
        <dbReference type="EMBL" id="OWK43339.1"/>
    </source>
</evidence>
<keyword evidence="2" id="KW-1185">Reference proteome</keyword>
<name>A0A225E1H5_9BACT</name>
<comment type="caution">
    <text evidence="1">The sequence shown here is derived from an EMBL/GenBank/DDBJ whole genome shotgun (WGS) entry which is preliminary data.</text>
</comment>
<organism evidence="1 2">
    <name type="scientific">Fimbriiglobus ruber</name>
    <dbReference type="NCBI Taxonomy" id="1908690"/>
    <lineage>
        <taxon>Bacteria</taxon>
        <taxon>Pseudomonadati</taxon>
        <taxon>Planctomycetota</taxon>
        <taxon>Planctomycetia</taxon>
        <taxon>Gemmatales</taxon>
        <taxon>Gemmataceae</taxon>
        <taxon>Fimbriiglobus</taxon>
    </lineage>
</organism>
<dbReference type="EMBL" id="NIDE01000004">
    <property type="protein sequence ID" value="OWK43339.1"/>
    <property type="molecule type" value="Genomic_DNA"/>
</dbReference>
<protein>
    <submittedName>
        <fullName evidence="1">Uncharacterized protein</fullName>
    </submittedName>
</protein>
<reference evidence="2" key="1">
    <citation type="submission" date="2017-06" db="EMBL/GenBank/DDBJ databases">
        <title>Genome analysis of Fimbriiglobus ruber SP5, the first member of the order Planctomycetales with confirmed chitinolytic capability.</title>
        <authorList>
            <person name="Ravin N.V."/>
            <person name="Rakitin A.L."/>
            <person name="Ivanova A.A."/>
            <person name="Beletsky A.V."/>
            <person name="Kulichevskaya I.S."/>
            <person name="Mardanov A.V."/>
            <person name="Dedysh S.N."/>
        </authorList>
    </citation>
    <scope>NUCLEOTIDE SEQUENCE [LARGE SCALE GENOMIC DNA]</scope>
    <source>
        <strain evidence="2">SP5</strain>
    </source>
</reference>
<evidence type="ECO:0000313" key="2">
    <source>
        <dbReference type="Proteomes" id="UP000214646"/>
    </source>
</evidence>